<dbReference type="HOGENOM" id="CLU_700332_0_0_1"/>
<protein>
    <submittedName>
        <fullName evidence="1">Uncharacterized protein</fullName>
    </submittedName>
</protein>
<name>A0A0C9WW90_9AGAR</name>
<dbReference type="STRING" id="1095629.A0A0C9WW90"/>
<proteinExistence type="predicted"/>
<reference evidence="2" key="2">
    <citation type="submission" date="2015-01" db="EMBL/GenBank/DDBJ databases">
        <title>Evolutionary Origins and Diversification of the Mycorrhizal Mutualists.</title>
        <authorList>
            <consortium name="DOE Joint Genome Institute"/>
            <consortium name="Mycorrhizal Genomics Consortium"/>
            <person name="Kohler A."/>
            <person name="Kuo A."/>
            <person name="Nagy L.G."/>
            <person name="Floudas D."/>
            <person name="Copeland A."/>
            <person name="Barry K.W."/>
            <person name="Cichocki N."/>
            <person name="Veneault-Fourrey C."/>
            <person name="LaButti K."/>
            <person name="Lindquist E.A."/>
            <person name="Lipzen A."/>
            <person name="Lundell T."/>
            <person name="Morin E."/>
            <person name="Murat C."/>
            <person name="Riley R."/>
            <person name="Ohm R."/>
            <person name="Sun H."/>
            <person name="Tunlid A."/>
            <person name="Henrissat B."/>
            <person name="Grigoriev I.V."/>
            <person name="Hibbett D.S."/>
            <person name="Martin F."/>
        </authorList>
    </citation>
    <scope>NUCLEOTIDE SEQUENCE [LARGE SCALE GENOMIC DNA]</scope>
    <source>
        <strain evidence="2">LaAM-08-1</strain>
    </source>
</reference>
<gene>
    <name evidence="1" type="ORF">K443DRAFT_126755</name>
</gene>
<organism evidence="1 2">
    <name type="scientific">Laccaria amethystina LaAM-08-1</name>
    <dbReference type="NCBI Taxonomy" id="1095629"/>
    <lineage>
        <taxon>Eukaryota</taxon>
        <taxon>Fungi</taxon>
        <taxon>Dikarya</taxon>
        <taxon>Basidiomycota</taxon>
        <taxon>Agaricomycotina</taxon>
        <taxon>Agaricomycetes</taxon>
        <taxon>Agaricomycetidae</taxon>
        <taxon>Agaricales</taxon>
        <taxon>Agaricineae</taxon>
        <taxon>Hydnangiaceae</taxon>
        <taxon>Laccaria</taxon>
    </lineage>
</organism>
<sequence>MINTVQFRMKIEDMRVTHKYRTVRDVLRDFLSDFTSKWATQGSKFAGLARAATAGKKTLVTELSGEVLGRLCMAIRNPDTNTPFGRQMVSDVIPAIDVLRRQFPVSFSTMFSAGALNRLSLPAQIKCHDLHESDRFFDCLNLNYSAKVNVQHLHRRKMSRILETLSRASFLPASLSPTPAHYEQVSPQYIEDESDACDDVEGALPPLDKEFPLVIINTNYNRSHQDNRKFPIKRHYNDKSQAREAGFIWTEKDRKKAMSAIIPKDMATFRKRVKQVLQSGVRNARSHYTKYATSGHEPQRVRINCKDGRNLAFIDSTLDPRLRGQLLNKFMALFPNGVKDTDTEEEGIGNTFPSIHFVWYNRYATRLFIRWSLREMGRQKMSTLMSSIMVKEVA</sequence>
<dbReference type="Proteomes" id="UP000054477">
    <property type="component" value="Unassembled WGS sequence"/>
</dbReference>
<evidence type="ECO:0000313" key="2">
    <source>
        <dbReference type="Proteomes" id="UP000054477"/>
    </source>
</evidence>
<reference evidence="1 2" key="1">
    <citation type="submission" date="2014-04" db="EMBL/GenBank/DDBJ databases">
        <authorList>
            <consortium name="DOE Joint Genome Institute"/>
            <person name="Kuo A."/>
            <person name="Kohler A."/>
            <person name="Nagy L.G."/>
            <person name="Floudas D."/>
            <person name="Copeland A."/>
            <person name="Barry K.W."/>
            <person name="Cichocki N."/>
            <person name="Veneault-Fourrey C."/>
            <person name="LaButti K."/>
            <person name="Lindquist E.A."/>
            <person name="Lipzen A."/>
            <person name="Lundell T."/>
            <person name="Morin E."/>
            <person name="Murat C."/>
            <person name="Sun H."/>
            <person name="Tunlid A."/>
            <person name="Henrissat B."/>
            <person name="Grigoriev I.V."/>
            <person name="Hibbett D.S."/>
            <person name="Martin F."/>
            <person name="Nordberg H.P."/>
            <person name="Cantor M.N."/>
            <person name="Hua S.X."/>
        </authorList>
    </citation>
    <scope>NUCLEOTIDE SEQUENCE [LARGE SCALE GENOMIC DNA]</scope>
    <source>
        <strain evidence="1 2">LaAM-08-1</strain>
    </source>
</reference>
<dbReference type="AlphaFoldDB" id="A0A0C9WW90"/>
<dbReference type="EMBL" id="KN839655">
    <property type="protein sequence ID" value="KIJ89511.1"/>
    <property type="molecule type" value="Genomic_DNA"/>
</dbReference>
<evidence type="ECO:0000313" key="1">
    <source>
        <dbReference type="EMBL" id="KIJ89511.1"/>
    </source>
</evidence>
<keyword evidence="2" id="KW-1185">Reference proteome</keyword>
<dbReference type="OrthoDB" id="3033124at2759"/>
<accession>A0A0C9WW90</accession>